<accession>A0ABW2YYZ2</accession>
<dbReference type="RefSeq" id="WP_377101324.1">
    <property type="nucleotide sequence ID" value="NZ_JBHTHU010000019.1"/>
</dbReference>
<feature type="chain" id="PRO_5046990554" description="BIG2 domain-containing protein" evidence="1">
    <location>
        <begin position="26"/>
        <end position="506"/>
    </location>
</feature>
<evidence type="ECO:0000256" key="1">
    <source>
        <dbReference type="SAM" id="SignalP"/>
    </source>
</evidence>
<dbReference type="InterPro" id="IPR011055">
    <property type="entry name" value="Dup_hybrid_motif"/>
</dbReference>
<dbReference type="Gene3D" id="2.70.70.10">
    <property type="entry name" value="Glucose Permease (Domain IIA)"/>
    <property type="match status" value="1"/>
</dbReference>
<organism evidence="2 3">
    <name type="scientific">Mucilaginibacter calamicampi</name>
    <dbReference type="NCBI Taxonomy" id="1302352"/>
    <lineage>
        <taxon>Bacteria</taxon>
        <taxon>Pseudomonadati</taxon>
        <taxon>Bacteroidota</taxon>
        <taxon>Sphingobacteriia</taxon>
        <taxon>Sphingobacteriales</taxon>
        <taxon>Sphingobacteriaceae</taxon>
        <taxon>Mucilaginibacter</taxon>
    </lineage>
</organism>
<dbReference type="Proteomes" id="UP001596958">
    <property type="component" value="Unassembled WGS sequence"/>
</dbReference>
<evidence type="ECO:0000313" key="3">
    <source>
        <dbReference type="Proteomes" id="UP001596958"/>
    </source>
</evidence>
<protein>
    <recommendedName>
        <fullName evidence="4">BIG2 domain-containing protein</fullName>
    </recommendedName>
</protein>
<reference evidence="3" key="1">
    <citation type="journal article" date="2019" name="Int. J. Syst. Evol. Microbiol.">
        <title>The Global Catalogue of Microorganisms (GCM) 10K type strain sequencing project: providing services to taxonomists for standard genome sequencing and annotation.</title>
        <authorList>
            <consortium name="The Broad Institute Genomics Platform"/>
            <consortium name="The Broad Institute Genome Sequencing Center for Infectious Disease"/>
            <person name="Wu L."/>
            <person name="Ma J."/>
        </authorList>
    </citation>
    <scope>NUCLEOTIDE SEQUENCE [LARGE SCALE GENOMIC DNA]</scope>
    <source>
        <strain evidence="3">CCUG 63418</strain>
    </source>
</reference>
<name>A0ABW2YYZ2_9SPHI</name>
<sequence>MKKLRRLAFVTLCAVTVLVSCKKVAVPPATPTVPTETSPVTSTDKTFTVTVKVAGQLDQIGKTTQAVAEVKDAKGVIITGKTVTWSLSALGLISISPTGLVTALQSGATKVIATVENVTAEATVTVGGKENALAKSLGCLCDEQDFAGKPPVVLTAPIMKPEDISILFPLGYMWKGHVTPIDHQYYYPLNVLAVPVQEYPVYAPADGYVIRVSRTGNFQVEAGLAPRDNYDILIQHSCNTYTLLTLVTGITAEMSAAIGQLERGTGKSTYIKITAGQQIARVGGQSLDVTFFDTNTPEKKWVVPAHYQEQSKKYATDPFMFYTPGIKNALLAKTLRTTEPKGGRFDYDEDGKLAGTWFLQGTNGYEGAANQGNDYWRGHLVFAYHAFDPSAVEISIGRWNKPGATEEQVKAGWQFSVKGNTPDPKNVMESSGLVKYELANITYSLGNGNPWDMQTYQGFVYIGAGNTEGVLLVQMIAPRLIRVEAFPGKTAGQVTGFTTAAQLYER</sequence>
<dbReference type="EMBL" id="JBHTHU010000019">
    <property type="protein sequence ID" value="MFD0751296.1"/>
    <property type="molecule type" value="Genomic_DNA"/>
</dbReference>
<dbReference type="PROSITE" id="PS51257">
    <property type="entry name" value="PROKAR_LIPOPROTEIN"/>
    <property type="match status" value="1"/>
</dbReference>
<feature type="signal peptide" evidence="1">
    <location>
        <begin position="1"/>
        <end position="25"/>
    </location>
</feature>
<comment type="caution">
    <text evidence="2">The sequence shown here is derived from an EMBL/GenBank/DDBJ whole genome shotgun (WGS) entry which is preliminary data.</text>
</comment>
<evidence type="ECO:0000313" key="2">
    <source>
        <dbReference type="EMBL" id="MFD0751296.1"/>
    </source>
</evidence>
<proteinExistence type="predicted"/>
<evidence type="ECO:0008006" key="4">
    <source>
        <dbReference type="Google" id="ProtNLM"/>
    </source>
</evidence>
<gene>
    <name evidence="2" type="ORF">ACFQZS_14190</name>
</gene>
<keyword evidence="1" id="KW-0732">Signal</keyword>
<keyword evidence="3" id="KW-1185">Reference proteome</keyword>
<dbReference type="Gene3D" id="2.60.40.1080">
    <property type="match status" value="1"/>
</dbReference>